<accession>A0AAD9FT59</accession>
<evidence type="ECO:0000313" key="4">
    <source>
        <dbReference type="Proteomes" id="UP001182556"/>
    </source>
</evidence>
<feature type="compositionally biased region" description="Low complexity" evidence="2">
    <location>
        <begin position="562"/>
        <end position="571"/>
    </location>
</feature>
<dbReference type="PANTHER" id="PTHR14464">
    <property type="entry name" value="EXONUCLEASE V"/>
    <property type="match status" value="1"/>
</dbReference>
<keyword evidence="3" id="KW-0378">Hydrolase</keyword>
<dbReference type="GO" id="GO:0045145">
    <property type="term" value="F:single-stranded DNA 5'-3' DNA exonuclease activity"/>
    <property type="evidence" value="ECO:0007669"/>
    <property type="project" value="InterPro"/>
</dbReference>
<organism evidence="3 4">
    <name type="scientific">Papiliotrema laurentii</name>
    <name type="common">Cryptococcus laurentii</name>
    <dbReference type="NCBI Taxonomy" id="5418"/>
    <lineage>
        <taxon>Eukaryota</taxon>
        <taxon>Fungi</taxon>
        <taxon>Dikarya</taxon>
        <taxon>Basidiomycota</taxon>
        <taxon>Agaricomycotina</taxon>
        <taxon>Tremellomycetes</taxon>
        <taxon>Tremellales</taxon>
        <taxon>Rhynchogastremaceae</taxon>
        <taxon>Papiliotrema</taxon>
    </lineage>
</organism>
<feature type="compositionally biased region" description="Polar residues" evidence="2">
    <location>
        <begin position="527"/>
        <end position="553"/>
    </location>
</feature>
<feature type="region of interest" description="Disordered" evidence="2">
    <location>
        <begin position="526"/>
        <end position="582"/>
    </location>
</feature>
<comment type="similarity">
    <text evidence="1">Belongs to the EXO5 family.</text>
</comment>
<dbReference type="Pfam" id="PF09810">
    <property type="entry name" value="Exo5"/>
    <property type="match status" value="3"/>
</dbReference>
<sequence>MIASDTLAGTAIEVDDDFNFGSDIELDEELETILHQAESQVVTRNETTSNVKDIEDAVPRLSPFLEFRKKGWLSVSDLVGTVWCEVQYDYRLRTMPYLPPHQRPTVITSKDGAAIPVDKVKVEGKERILKRGEKIHKRLEREIHPEEIIVHAVTREDVWGLRFLNMFSALEALLTLGKCRELPVVGFVKGILVMGIIDEISRKPINNSPAKYNTRSSAPDRTQTSLTSFFSLSKPSTTNERRERTHLLFVSDSKTRASGTVPRESDTLAGRLQVMLYKELLDALLLPSEDQEGGATEEKPDAILPTETPFSWMRLFDHLQLQPDGPFSDSFMVQSKPIVAGNGLRFGVDSASTLKDMVRCWRYYVDALGLGTPLPKSTSASKATDRGAGRTEDKLELVYRRAGAKSRESRKSKGAKDSDTTRPRNGRRKKRKDPEAEIVDVGIDESESIQKAIEASLLDMPSDTVPQMAGEIGEQSGVDPDTETSLGVHDNLDAEDDELAWAVEMSLGAKVDEVEVGETADIVVRASQASDQAQRSPSVPSTQLDHGPQPSSARSDDDDAETTSPSKSAGTSGSGSGSIIGRSSFTHSPRRLAAHLASVLDWWLGHREAVGVSIEETRRCGWCEFEEGCEWRHQKAQEAMKRFRAGKSS</sequence>
<gene>
    <name evidence="3" type="ORF">DB88DRAFT_484465</name>
</gene>
<keyword evidence="3" id="KW-0269">Exonuclease</keyword>
<dbReference type="Proteomes" id="UP001182556">
    <property type="component" value="Unassembled WGS sequence"/>
</dbReference>
<evidence type="ECO:0000313" key="3">
    <source>
        <dbReference type="EMBL" id="KAK1925602.1"/>
    </source>
</evidence>
<dbReference type="EMBL" id="JAODAN010000003">
    <property type="protein sequence ID" value="KAK1925602.1"/>
    <property type="molecule type" value="Genomic_DNA"/>
</dbReference>
<evidence type="ECO:0000256" key="2">
    <source>
        <dbReference type="SAM" id="MobiDB-lite"/>
    </source>
</evidence>
<dbReference type="GO" id="GO:0005739">
    <property type="term" value="C:mitochondrion"/>
    <property type="evidence" value="ECO:0007669"/>
    <property type="project" value="TreeGrafter"/>
</dbReference>
<proteinExistence type="inferred from homology"/>
<keyword evidence="3" id="KW-0540">Nuclease</keyword>
<reference evidence="3" key="1">
    <citation type="submission" date="2023-02" db="EMBL/GenBank/DDBJ databases">
        <title>Identification and recombinant expression of a fungal hydrolase from Papiliotrema laurentii that hydrolyzes apple cutin and clears colloidal polyester polyurethane.</title>
        <authorList>
            <consortium name="DOE Joint Genome Institute"/>
            <person name="Roman V.A."/>
            <person name="Bojanowski C."/>
            <person name="Crable B.R."/>
            <person name="Wagner D.N."/>
            <person name="Hung C.S."/>
            <person name="Nadeau L.J."/>
            <person name="Schratz L."/>
            <person name="Haridas S."/>
            <person name="Pangilinan J."/>
            <person name="Lipzen A."/>
            <person name="Na H."/>
            <person name="Yan M."/>
            <person name="Ng V."/>
            <person name="Grigoriev I.V."/>
            <person name="Spatafora J.W."/>
            <person name="Barlow D."/>
            <person name="Biffinger J."/>
            <person name="Kelley-Loughnane N."/>
            <person name="Varaljay V.A."/>
            <person name="Crookes-Goodson W.J."/>
        </authorList>
    </citation>
    <scope>NUCLEOTIDE SEQUENCE</scope>
    <source>
        <strain evidence="3">5307AH</strain>
    </source>
</reference>
<dbReference type="GO" id="GO:0005634">
    <property type="term" value="C:nucleus"/>
    <property type="evidence" value="ECO:0007669"/>
    <property type="project" value="TreeGrafter"/>
</dbReference>
<feature type="region of interest" description="Disordered" evidence="2">
    <location>
        <begin position="374"/>
        <end position="443"/>
    </location>
</feature>
<dbReference type="PANTHER" id="PTHR14464:SF4">
    <property type="entry name" value="EXONUCLEASE V"/>
    <property type="match status" value="1"/>
</dbReference>
<dbReference type="AlphaFoldDB" id="A0AAD9FT59"/>
<dbReference type="SMART" id="SM00726">
    <property type="entry name" value="UIM"/>
    <property type="match status" value="2"/>
</dbReference>
<feature type="compositionally biased region" description="Basic and acidic residues" evidence="2">
    <location>
        <begin position="383"/>
        <end position="422"/>
    </location>
</feature>
<dbReference type="InterPro" id="IPR019190">
    <property type="entry name" value="EXOV"/>
</dbReference>
<comment type="caution">
    <text evidence="3">The sequence shown here is derived from an EMBL/GenBank/DDBJ whole genome shotgun (WGS) entry which is preliminary data.</text>
</comment>
<protein>
    <submittedName>
        <fullName evidence="3">Exonuclease V</fullName>
    </submittedName>
</protein>
<name>A0AAD9FT59_PAPLA</name>
<keyword evidence="4" id="KW-1185">Reference proteome</keyword>
<dbReference type="InterPro" id="IPR003903">
    <property type="entry name" value="UIM_dom"/>
</dbReference>
<evidence type="ECO:0000256" key="1">
    <source>
        <dbReference type="ARBA" id="ARBA00009797"/>
    </source>
</evidence>
<dbReference type="GO" id="GO:0036297">
    <property type="term" value="P:interstrand cross-link repair"/>
    <property type="evidence" value="ECO:0007669"/>
    <property type="project" value="TreeGrafter"/>
</dbReference>